<reference evidence="1" key="1">
    <citation type="journal article" date="2007" name="J. Bacteriol.">
        <title>Comparative genome analysis of four magnetotactic bacteria reveals a complex set of group-specific genes implicated in magnetosome biomineralization and function.</title>
        <authorList>
            <person name="Richter M."/>
            <person name="Kube M."/>
            <person name="Bazylinski D.A."/>
            <person name="Lombardot T."/>
            <person name="Gloeckner F.O."/>
            <person name="Reinhardt R."/>
            <person name="Schueler D."/>
        </authorList>
    </citation>
    <scope>NUCLEOTIDE SEQUENCE</scope>
    <source>
        <strain evidence="1">MSR-1</strain>
    </source>
</reference>
<organism evidence="1">
    <name type="scientific">Magnetospirillum gryphiswaldense</name>
    <dbReference type="NCBI Taxonomy" id="55518"/>
    <lineage>
        <taxon>Bacteria</taxon>
        <taxon>Pseudomonadati</taxon>
        <taxon>Pseudomonadota</taxon>
        <taxon>Alphaproteobacteria</taxon>
        <taxon>Rhodospirillales</taxon>
        <taxon>Rhodospirillaceae</taxon>
        <taxon>Magnetospirillum</taxon>
    </lineage>
</organism>
<proteinExistence type="predicted"/>
<accession>A4TUA2</accession>
<dbReference type="AlphaFoldDB" id="A4TUA2"/>
<dbReference type="EMBL" id="CU459003">
    <property type="protein sequence ID" value="CAM74209.1"/>
    <property type="molecule type" value="Genomic_DNA"/>
</dbReference>
<evidence type="ECO:0000313" key="1">
    <source>
        <dbReference type="EMBL" id="CAM74209.1"/>
    </source>
</evidence>
<protein>
    <submittedName>
        <fullName evidence="1">Uncharacterized protein</fullName>
    </submittedName>
</protein>
<gene>
    <name evidence="1" type="ORF">MGR_2969</name>
</gene>
<name>A4TUA2_9PROT</name>
<sequence>MVDDLEIAKRTQAAIAASTQAATFLVQPVQASSGAAAVADAVDLSEPARNIVAEMSESKTIAEAWLQQKIKTPDLTDPDSLRAKRNLFDEISNGNEKDDDKAGQRSLKQAFNTAMNDISWLIDALGVGKFDVSRVAEKVANRAAHDGVGVSPPVSSVILQAEQSGSTAALYLEGLSVTVQKGKTVDVELERVAITTINPSMSDSLTGNGRPMVLDVGGDLQKIAAPALNEAGNDIALTPQARASQAAKVAEILLATSMQRADDPRHALLIVREGGKLHPEGTMKLKMDVLQPIR</sequence>
<dbReference type="RefSeq" id="WP_024082374.1">
    <property type="nucleotide sequence ID" value="NZ_CP027527.1"/>
</dbReference>